<dbReference type="SUPFAM" id="SSF46785">
    <property type="entry name" value="Winged helix' DNA-binding domain"/>
    <property type="match status" value="1"/>
</dbReference>
<comment type="similarity">
    <text evidence="1">Belongs to the ROK (NagC/XylR) family.</text>
</comment>
<protein>
    <submittedName>
        <fullName evidence="2">ROK family protein</fullName>
    </submittedName>
</protein>
<dbReference type="Proteomes" id="UP000263377">
    <property type="component" value="Unassembled WGS sequence"/>
</dbReference>
<dbReference type="AlphaFoldDB" id="A0A372ZRD3"/>
<sequence length="387" mass="40765">MADRLTGGDSSLLRRINAAVTLRALRNGHSVTLTQLVGETGLSRPTVEGVIEGLVETGLVAEVEQPREDGQPGTGRRGRPARWFRFRAEAGHILGIEIGVHDIRVILADLTGEVVGSHFKPVDETLDAEDRLAAVRTAVAEVLRKAGISRDNLWAVGIGTPGIVDREGTVQLGTAMPGWTGLDLGAKLRRSFRCPVLIENDANLAAIAEHWQGSAVGADDVVFVMAGLSPGAGSLIGGRLHRGFGGAAGEIGALHLLGQEVTPERLLSTTGKPLNPLDEAAVARVLRLAREGDEVAKVAMDRFLTRLVQGVAALVLAIDPQLVVIGGWAAGLDGVLDPLRERLAQFTLRAPEVALAALGSEVVAMGALRVALDHVEEQLFAVDPPRA</sequence>
<keyword evidence="3" id="KW-1185">Reference proteome</keyword>
<dbReference type="InterPro" id="IPR000600">
    <property type="entry name" value="ROK"/>
</dbReference>
<comment type="caution">
    <text evidence="2">The sequence shown here is derived from an EMBL/GenBank/DDBJ whole genome shotgun (WGS) entry which is preliminary data.</text>
</comment>
<dbReference type="InterPro" id="IPR043129">
    <property type="entry name" value="ATPase_NBD"/>
</dbReference>
<dbReference type="RefSeq" id="WP_049649337.1">
    <property type="nucleotide sequence ID" value="NZ_QVIG01000001.1"/>
</dbReference>
<dbReference type="SUPFAM" id="SSF53067">
    <property type="entry name" value="Actin-like ATPase domain"/>
    <property type="match status" value="1"/>
</dbReference>
<accession>A0A372ZRD3</accession>
<dbReference type="PANTHER" id="PTHR18964:SF149">
    <property type="entry name" value="BIFUNCTIONAL UDP-N-ACETYLGLUCOSAMINE 2-EPIMERASE_N-ACETYLMANNOSAMINE KINASE"/>
    <property type="match status" value="1"/>
</dbReference>
<dbReference type="Gene3D" id="3.30.420.40">
    <property type="match status" value="2"/>
</dbReference>
<evidence type="ECO:0000313" key="2">
    <source>
        <dbReference type="EMBL" id="RGD58042.1"/>
    </source>
</evidence>
<dbReference type="InterPro" id="IPR036388">
    <property type="entry name" value="WH-like_DNA-bd_sf"/>
</dbReference>
<dbReference type="Gene3D" id="1.10.10.10">
    <property type="entry name" value="Winged helix-like DNA-binding domain superfamily/Winged helix DNA-binding domain"/>
    <property type="match status" value="1"/>
</dbReference>
<dbReference type="InterPro" id="IPR036390">
    <property type="entry name" value="WH_DNA-bd_sf"/>
</dbReference>
<reference evidence="2 3" key="1">
    <citation type="submission" date="2018-08" db="EMBL/GenBank/DDBJ databases">
        <title>Diversity &amp; Physiological Properties of Lignin-Decomposing Actinobacteria from Soil.</title>
        <authorList>
            <person name="Roh S.G."/>
            <person name="Kim S.B."/>
        </authorList>
    </citation>
    <scope>NUCLEOTIDE SEQUENCE [LARGE SCALE GENOMIC DNA]</scope>
    <source>
        <strain evidence="2 3">MMS17-GH009</strain>
    </source>
</reference>
<gene>
    <name evidence="2" type="ORF">DR950_09785</name>
</gene>
<organism evidence="2 3">
    <name type="scientific">Kitasatospora xanthocidica</name>
    <dbReference type="NCBI Taxonomy" id="83382"/>
    <lineage>
        <taxon>Bacteria</taxon>
        <taxon>Bacillati</taxon>
        <taxon>Actinomycetota</taxon>
        <taxon>Actinomycetes</taxon>
        <taxon>Kitasatosporales</taxon>
        <taxon>Streptomycetaceae</taxon>
        <taxon>Kitasatospora</taxon>
    </lineage>
</organism>
<dbReference type="Pfam" id="PF00480">
    <property type="entry name" value="ROK"/>
    <property type="match status" value="1"/>
</dbReference>
<evidence type="ECO:0000256" key="1">
    <source>
        <dbReference type="ARBA" id="ARBA00006479"/>
    </source>
</evidence>
<evidence type="ECO:0000313" key="3">
    <source>
        <dbReference type="Proteomes" id="UP000263377"/>
    </source>
</evidence>
<proteinExistence type="inferred from homology"/>
<name>A0A372ZRD3_9ACTN</name>
<dbReference type="PANTHER" id="PTHR18964">
    <property type="entry name" value="ROK (REPRESSOR, ORF, KINASE) FAMILY"/>
    <property type="match status" value="1"/>
</dbReference>
<dbReference type="EMBL" id="QVIG01000001">
    <property type="protein sequence ID" value="RGD58042.1"/>
    <property type="molecule type" value="Genomic_DNA"/>
</dbReference>